<evidence type="ECO:0000256" key="1">
    <source>
        <dbReference type="SAM" id="Phobius"/>
    </source>
</evidence>
<keyword evidence="4" id="KW-1185">Reference proteome</keyword>
<dbReference type="Pfam" id="PF14317">
    <property type="entry name" value="YcxB"/>
    <property type="match status" value="1"/>
</dbReference>
<keyword evidence="1" id="KW-0812">Transmembrane</keyword>
<dbReference type="RefSeq" id="WP_379788451.1">
    <property type="nucleotide sequence ID" value="NZ_JBHSHL010000025.1"/>
</dbReference>
<name>A0ABV9QQJ5_9FIRM</name>
<feature type="transmembrane region" description="Helical" evidence="1">
    <location>
        <begin position="69"/>
        <end position="85"/>
    </location>
</feature>
<comment type="caution">
    <text evidence="3">The sequence shown here is derived from an EMBL/GenBank/DDBJ whole genome shotgun (WGS) entry which is preliminary data.</text>
</comment>
<dbReference type="Proteomes" id="UP001595916">
    <property type="component" value="Unassembled WGS sequence"/>
</dbReference>
<evidence type="ECO:0000313" key="3">
    <source>
        <dbReference type="EMBL" id="MFC4804921.1"/>
    </source>
</evidence>
<dbReference type="InterPro" id="IPR025588">
    <property type="entry name" value="YcxB-like_C"/>
</dbReference>
<organism evidence="3 4">
    <name type="scientific">Filifactor villosus</name>
    <dbReference type="NCBI Taxonomy" id="29374"/>
    <lineage>
        <taxon>Bacteria</taxon>
        <taxon>Bacillati</taxon>
        <taxon>Bacillota</taxon>
        <taxon>Clostridia</taxon>
        <taxon>Peptostreptococcales</taxon>
        <taxon>Filifactoraceae</taxon>
        <taxon>Filifactor</taxon>
    </lineage>
</organism>
<protein>
    <submittedName>
        <fullName evidence="3">YcxB family protein</fullName>
    </submittedName>
</protein>
<reference evidence="4" key="1">
    <citation type="journal article" date="2019" name="Int. J. Syst. Evol. Microbiol.">
        <title>The Global Catalogue of Microorganisms (GCM) 10K type strain sequencing project: providing services to taxonomists for standard genome sequencing and annotation.</title>
        <authorList>
            <consortium name="The Broad Institute Genomics Platform"/>
            <consortium name="The Broad Institute Genome Sequencing Center for Infectious Disease"/>
            <person name="Wu L."/>
            <person name="Ma J."/>
        </authorList>
    </citation>
    <scope>NUCLEOTIDE SEQUENCE [LARGE SCALE GENOMIC DNA]</scope>
    <source>
        <strain evidence="4">CCUG 46385</strain>
    </source>
</reference>
<evidence type="ECO:0000259" key="2">
    <source>
        <dbReference type="Pfam" id="PF14317"/>
    </source>
</evidence>
<keyword evidence="1" id="KW-0472">Membrane</keyword>
<accession>A0ABV9QQJ5</accession>
<proteinExistence type="predicted"/>
<gene>
    <name evidence="3" type="ORF">ACFO4R_07480</name>
</gene>
<feature type="domain" description="YcxB-like C-terminal" evidence="2">
    <location>
        <begin position="117"/>
        <end position="178"/>
    </location>
</feature>
<sequence>MEERSPLRLSFDFTKQDYLDFSMFAIEDLKFYRRQKKIFHIVFTVVPTGVWLVFWLMEGTGTIDFVDKCTLSVMGVLSLLFYRYFPKFYDALILANTKKIIFKEGRSNIFGRTTVEFGEERLLHITEYEESSMRYEKITKVMESDKAIYLFTAPSMAVILPLRVFESREEKEAFAEFIGRKVGR</sequence>
<keyword evidence="1" id="KW-1133">Transmembrane helix</keyword>
<feature type="transmembrane region" description="Helical" evidence="1">
    <location>
        <begin position="38"/>
        <end position="57"/>
    </location>
</feature>
<dbReference type="EMBL" id="JBHSHL010000025">
    <property type="protein sequence ID" value="MFC4804921.1"/>
    <property type="molecule type" value="Genomic_DNA"/>
</dbReference>
<evidence type="ECO:0000313" key="4">
    <source>
        <dbReference type="Proteomes" id="UP001595916"/>
    </source>
</evidence>